<comment type="caution">
    <text evidence="4">The sequence shown here is derived from an EMBL/GenBank/DDBJ whole genome shotgun (WGS) entry which is preliminary data.</text>
</comment>
<feature type="signal peptide" evidence="2">
    <location>
        <begin position="1"/>
        <end position="23"/>
    </location>
</feature>
<dbReference type="Gene3D" id="3.30.1950.10">
    <property type="entry name" value="wza like domain"/>
    <property type="match status" value="1"/>
</dbReference>
<evidence type="ECO:0000256" key="2">
    <source>
        <dbReference type="SAM" id="SignalP"/>
    </source>
</evidence>
<evidence type="ECO:0000313" key="5">
    <source>
        <dbReference type="Proteomes" id="UP000431462"/>
    </source>
</evidence>
<proteinExistence type="predicted"/>
<dbReference type="GO" id="GO:0015159">
    <property type="term" value="F:polysaccharide transmembrane transporter activity"/>
    <property type="evidence" value="ECO:0007669"/>
    <property type="project" value="InterPro"/>
</dbReference>
<evidence type="ECO:0000256" key="1">
    <source>
        <dbReference type="ARBA" id="ARBA00022729"/>
    </source>
</evidence>
<dbReference type="Pfam" id="PF02563">
    <property type="entry name" value="Poly_export"/>
    <property type="match status" value="1"/>
</dbReference>
<sequence length="418" mass="44685">MLRSTLIQAGFAPLLLMLGCASPGMNTLEGNRVVHDEHWTAGLNGPHTERPHYVAPAAAYTAYEHATLNAAARTTAVDSNTSFGRTPPPLLSPGDRVRVDLPPKLIFEGVFQTSDSAFTGIFEVSFDGTLQLPYVPAVDAAGSTLSELETRINQTLEANGYFRPGMARLHLSIQEWAPIQVSISGAVFNPGLIAVNARNPEGSGQQLQLQGGSVALNRLLTAALRGAGGVTPNADIASIEIIRGGEIQVADLTGVLNGSQLQDFALVHGDQIRVPGRALPDRRMVRPTAITPPGIRVFISNLIVPAYNNASAAVERHATSLPYGSRLHTAVVSGNCAGGIVSTNSDRYAVLVTTDPVSQRPVTIERKVEQLLHAPNETAYNPFLMPNDSIVCYDSRVTNLRDIGRAIGDILNPFGWFF</sequence>
<gene>
    <name evidence="4" type="ORF">FH752_15715</name>
</gene>
<dbReference type="AlphaFoldDB" id="A0A844I4X8"/>
<protein>
    <submittedName>
        <fullName evidence="4">Polysaccharide export protein</fullName>
    </submittedName>
</protein>
<dbReference type="InterPro" id="IPR049712">
    <property type="entry name" value="Poly_export"/>
</dbReference>
<evidence type="ECO:0000259" key="3">
    <source>
        <dbReference type="Pfam" id="PF02563"/>
    </source>
</evidence>
<feature type="domain" description="Polysaccharide export protein N-terminal" evidence="3">
    <location>
        <begin position="89"/>
        <end position="161"/>
    </location>
</feature>
<feature type="chain" id="PRO_5032770907" evidence="2">
    <location>
        <begin position="24"/>
        <end position="418"/>
    </location>
</feature>
<dbReference type="EMBL" id="VENC01000015">
    <property type="protein sequence ID" value="MTJ00062.1"/>
    <property type="molecule type" value="Genomic_DNA"/>
</dbReference>
<dbReference type="PANTHER" id="PTHR33619:SF3">
    <property type="entry name" value="POLYSACCHARIDE EXPORT PROTEIN GFCE-RELATED"/>
    <property type="match status" value="1"/>
</dbReference>
<dbReference type="Proteomes" id="UP000431462">
    <property type="component" value="Unassembled WGS sequence"/>
</dbReference>
<dbReference type="PANTHER" id="PTHR33619">
    <property type="entry name" value="POLYSACCHARIDE EXPORT PROTEIN GFCE-RELATED"/>
    <property type="match status" value="1"/>
</dbReference>
<organism evidence="4 5">
    <name type="scientific">Marinobacter adhaerens</name>
    <dbReference type="NCBI Taxonomy" id="1033846"/>
    <lineage>
        <taxon>Bacteria</taxon>
        <taxon>Pseudomonadati</taxon>
        <taxon>Pseudomonadota</taxon>
        <taxon>Gammaproteobacteria</taxon>
        <taxon>Pseudomonadales</taxon>
        <taxon>Marinobacteraceae</taxon>
        <taxon>Marinobacter</taxon>
    </lineage>
</organism>
<reference evidence="4 5" key="1">
    <citation type="submission" date="2019-06" db="EMBL/GenBank/DDBJ databases">
        <title>Enrichment of Autotrophic Halophilic Microorganisms from Red Sea Brine Pool Using Microbial Electrosynthesis System.</title>
        <authorList>
            <person name="Alqahtani M.F."/>
            <person name="Bajracharya S."/>
            <person name="Katuri K.P."/>
            <person name="Ali M."/>
            <person name="Saikaly P.E."/>
        </authorList>
    </citation>
    <scope>NUCLEOTIDE SEQUENCE [LARGE SCALE GENOMIC DNA]</scope>
    <source>
        <strain evidence="4">MES15</strain>
    </source>
</reference>
<dbReference type="InterPro" id="IPR003715">
    <property type="entry name" value="Poly_export_N"/>
</dbReference>
<keyword evidence="1 2" id="KW-0732">Signal</keyword>
<dbReference type="PROSITE" id="PS51257">
    <property type="entry name" value="PROKAR_LIPOPROTEIN"/>
    <property type="match status" value="1"/>
</dbReference>
<evidence type="ECO:0000313" key="4">
    <source>
        <dbReference type="EMBL" id="MTJ00062.1"/>
    </source>
</evidence>
<accession>A0A844I4X8</accession>
<dbReference type="Gene3D" id="3.10.560.10">
    <property type="entry name" value="Outer membrane lipoprotein wza domain like"/>
    <property type="match status" value="1"/>
</dbReference>
<name>A0A844I4X8_9GAMM</name>